<keyword evidence="1" id="KW-0812">Transmembrane</keyword>
<proteinExistence type="predicted"/>
<evidence type="ECO:0000313" key="2">
    <source>
        <dbReference type="EMBL" id="PBK92559.1"/>
    </source>
</evidence>
<name>A0A2H3DBE4_ARMGA</name>
<gene>
    <name evidence="2" type="ORF">ARMGADRAFT_1030829</name>
</gene>
<dbReference type="EMBL" id="KZ293658">
    <property type="protein sequence ID" value="PBK92559.1"/>
    <property type="molecule type" value="Genomic_DNA"/>
</dbReference>
<accession>A0A2H3DBE4</accession>
<dbReference type="Proteomes" id="UP000217790">
    <property type="component" value="Unassembled WGS sequence"/>
</dbReference>
<dbReference type="OrthoDB" id="3265004at2759"/>
<keyword evidence="1" id="KW-1133">Transmembrane helix</keyword>
<organism evidence="2 3">
    <name type="scientific">Armillaria gallica</name>
    <name type="common">Bulbous honey fungus</name>
    <name type="synonym">Armillaria bulbosa</name>
    <dbReference type="NCBI Taxonomy" id="47427"/>
    <lineage>
        <taxon>Eukaryota</taxon>
        <taxon>Fungi</taxon>
        <taxon>Dikarya</taxon>
        <taxon>Basidiomycota</taxon>
        <taxon>Agaricomycotina</taxon>
        <taxon>Agaricomycetes</taxon>
        <taxon>Agaricomycetidae</taxon>
        <taxon>Agaricales</taxon>
        <taxon>Marasmiineae</taxon>
        <taxon>Physalacriaceae</taxon>
        <taxon>Armillaria</taxon>
    </lineage>
</organism>
<evidence type="ECO:0000256" key="1">
    <source>
        <dbReference type="SAM" id="Phobius"/>
    </source>
</evidence>
<protein>
    <submittedName>
        <fullName evidence="2">Uncharacterized protein</fullName>
    </submittedName>
</protein>
<feature type="transmembrane region" description="Helical" evidence="1">
    <location>
        <begin position="63"/>
        <end position="82"/>
    </location>
</feature>
<evidence type="ECO:0000313" key="3">
    <source>
        <dbReference type="Proteomes" id="UP000217790"/>
    </source>
</evidence>
<reference evidence="3" key="1">
    <citation type="journal article" date="2017" name="Nat. Ecol. Evol.">
        <title>Genome expansion and lineage-specific genetic innovations in the forest pathogenic fungi Armillaria.</title>
        <authorList>
            <person name="Sipos G."/>
            <person name="Prasanna A.N."/>
            <person name="Walter M.C."/>
            <person name="O'Connor E."/>
            <person name="Balint B."/>
            <person name="Krizsan K."/>
            <person name="Kiss B."/>
            <person name="Hess J."/>
            <person name="Varga T."/>
            <person name="Slot J."/>
            <person name="Riley R."/>
            <person name="Boka B."/>
            <person name="Rigling D."/>
            <person name="Barry K."/>
            <person name="Lee J."/>
            <person name="Mihaltcheva S."/>
            <person name="LaButti K."/>
            <person name="Lipzen A."/>
            <person name="Waldron R."/>
            <person name="Moloney N.M."/>
            <person name="Sperisen C."/>
            <person name="Kredics L."/>
            <person name="Vagvoelgyi C."/>
            <person name="Patrignani A."/>
            <person name="Fitzpatrick D."/>
            <person name="Nagy I."/>
            <person name="Doyle S."/>
            <person name="Anderson J.B."/>
            <person name="Grigoriev I.V."/>
            <person name="Gueldener U."/>
            <person name="Muensterkoetter M."/>
            <person name="Nagy L.G."/>
        </authorList>
    </citation>
    <scope>NUCLEOTIDE SEQUENCE [LARGE SCALE GENOMIC DNA]</scope>
    <source>
        <strain evidence="3">Ar21-2</strain>
    </source>
</reference>
<feature type="transmembrane region" description="Helical" evidence="1">
    <location>
        <begin position="30"/>
        <end position="51"/>
    </location>
</feature>
<dbReference type="InParanoid" id="A0A2H3DBE4"/>
<dbReference type="AlphaFoldDB" id="A0A2H3DBE4"/>
<keyword evidence="3" id="KW-1185">Reference proteome</keyword>
<keyword evidence="1" id="KW-0472">Membrane</keyword>
<sequence>MAIQTDISPNITNDEITSILQSFELSLNSIILYALLHGIYTGILAITLWNIFINKCRSIRRALIVLIISLYALSTISFSMTWSNTYSAFVQNGQSFGGVNLNFTNEVQAAYRETDLVLLDGLGTVPACHSPSTNFISFCICSLFIISDLDLGFHCAVVKGVAPTLLIGRAAAGHTRPRDEGDESTLSTLHFRTSSDLGTASLQESTMQSAILEIDIEAQQERSDELVLVIGH</sequence>